<dbReference type="Pfam" id="PF13505">
    <property type="entry name" value="OMP_b-brl"/>
    <property type="match status" value="1"/>
</dbReference>
<dbReference type="GO" id="GO:0016020">
    <property type="term" value="C:membrane"/>
    <property type="evidence" value="ECO:0007669"/>
    <property type="project" value="UniProtKB-SubCell"/>
</dbReference>
<evidence type="ECO:0000256" key="3">
    <source>
        <dbReference type="ARBA" id="ARBA00023136"/>
    </source>
</evidence>
<dbReference type="PANTHER" id="PTHR34001">
    <property type="entry name" value="BLL7405 PROTEIN"/>
    <property type="match status" value="1"/>
</dbReference>
<dbReference type="PANTHER" id="PTHR34001:SF3">
    <property type="entry name" value="BLL7405 PROTEIN"/>
    <property type="match status" value="1"/>
</dbReference>
<feature type="chain" id="PRO_5031194950" evidence="5">
    <location>
        <begin position="25"/>
        <end position="284"/>
    </location>
</feature>
<dbReference type="AlphaFoldDB" id="A0A7W6C7W3"/>
<evidence type="ECO:0000313" key="8">
    <source>
        <dbReference type="Proteomes" id="UP000561459"/>
    </source>
</evidence>
<evidence type="ECO:0000256" key="2">
    <source>
        <dbReference type="ARBA" id="ARBA00022729"/>
    </source>
</evidence>
<evidence type="ECO:0000256" key="1">
    <source>
        <dbReference type="ARBA" id="ARBA00004370"/>
    </source>
</evidence>
<keyword evidence="8" id="KW-1185">Reference proteome</keyword>
<accession>A0A7W6C7W3</accession>
<organism evidence="7 8">
    <name type="scientific">Novosphingobium fluoreni</name>
    <dbReference type="NCBI Taxonomy" id="1391222"/>
    <lineage>
        <taxon>Bacteria</taxon>
        <taxon>Pseudomonadati</taxon>
        <taxon>Pseudomonadota</taxon>
        <taxon>Alphaproteobacteria</taxon>
        <taxon>Sphingomonadales</taxon>
        <taxon>Sphingomonadaceae</taxon>
        <taxon>Novosphingobium</taxon>
    </lineage>
</organism>
<evidence type="ECO:0000256" key="5">
    <source>
        <dbReference type="SAM" id="SignalP"/>
    </source>
</evidence>
<gene>
    <name evidence="7" type="ORF">GGR39_001682</name>
</gene>
<sequence length="284" mass="30247">MQIRSTMTAIALGLAAAVAMPAFAQDAGPDRDGHFSGPYIQGFFGSASRGKDTGDSLRFDTNRDGRYNDVVTLANGGNAFAPGFCDGAAQGATRASGCRGDKDGIEYGGRIGYDYRMNNFVFGGLVEASKNEAVDRTTGFSTTPASYTFERELRYNVSGRLRAGYTPGGGALFYVTGGGGMAKINHSFFTTNAANSFSENRDGKMVWGWQAGGGAEIMVTNNVSLGVEYLYNRYKDNKYNVAVDRGTAPVTNPFLTGGGNGSNIKLTNSDFNFHSLRATVGFHF</sequence>
<comment type="caution">
    <text evidence="7">The sequence shown here is derived from an EMBL/GenBank/DDBJ whole genome shotgun (WGS) entry which is preliminary data.</text>
</comment>
<comment type="subcellular location">
    <subcellularLocation>
        <location evidence="1">Membrane</location>
    </subcellularLocation>
</comment>
<dbReference type="InterPro" id="IPR051692">
    <property type="entry name" value="OMP-like"/>
</dbReference>
<proteinExistence type="inferred from homology"/>
<keyword evidence="2 5" id="KW-0732">Signal</keyword>
<keyword evidence="3" id="KW-0472">Membrane</keyword>
<evidence type="ECO:0000256" key="4">
    <source>
        <dbReference type="ARBA" id="ARBA00038306"/>
    </source>
</evidence>
<evidence type="ECO:0000259" key="6">
    <source>
        <dbReference type="Pfam" id="PF13505"/>
    </source>
</evidence>
<dbReference type="Proteomes" id="UP000561459">
    <property type="component" value="Unassembled WGS sequence"/>
</dbReference>
<dbReference type="EMBL" id="JACIDY010000003">
    <property type="protein sequence ID" value="MBB3940032.1"/>
    <property type="molecule type" value="Genomic_DNA"/>
</dbReference>
<name>A0A7W6C7W3_9SPHN</name>
<reference evidence="7 8" key="1">
    <citation type="submission" date="2020-08" db="EMBL/GenBank/DDBJ databases">
        <title>Genomic Encyclopedia of Type Strains, Phase IV (KMG-IV): sequencing the most valuable type-strain genomes for metagenomic binning, comparative biology and taxonomic classification.</title>
        <authorList>
            <person name="Goeker M."/>
        </authorList>
    </citation>
    <scope>NUCLEOTIDE SEQUENCE [LARGE SCALE GENOMIC DNA]</scope>
    <source>
        <strain evidence="7 8">DSM 27568</strain>
    </source>
</reference>
<comment type="similarity">
    <text evidence="4">Belongs to the Omp25/RopB family.</text>
</comment>
<dbReference type="Gene3D" id="2.40.160.20">
    <property type="match status" value="1"/>
</dbReference>
<evidence type="ECO:0000313" key="7">
    <source>
        <dbReference type="EMBL" id="MBB3940032.1"/>
    </source>
</evidence>
<dbReference type="RefSeq" id="WP_183616698.1">
    <property type="nucleotide sequence ID" value="NZ_JACIDY010000003.1"/>
</dbReference>
<feature type="signal peptide" evidence="5">
    <location>
        <begin position="1"/>
        <end position="24"/>
    </location>
</feature>
<dbReference type="SUPFAM" id="SSF56925">
    <property type="entry name" value="OMPA-like"/>
    <property type="match status" value="1"/>
</dbReference>
<dbReference type="InterPro" id="IPR027385">
    <property type="entry name" value="Beta-barrel_OMP"/>
</dbReference>
<dbReference type="InterPro" id="IPR011250">
    <property type="entry name" value="OMP/PagP_B-barrel"/>
</dbReference>
<feature type="domain" description="Outer membrane protein beta-barrel" evidence="6">
    <location>
        <begin position="11"/>
        <end position="284"/>
    </location>
</feature>
<protein>
    <submittedName>
        <fullName evidence="7">Outer membrane immunogenic protein</fullName>
    </submittedName>
</protein>